<feature type="compositionally biased region" description="Polar residues" evidence="1">
    <location>
        <begin position="51"/>
        <end position="60"/>
    </location>
</feature>
<keyword evidence="3" id="KW-1185">Reference proteome</keyword>
<sequence length="60" mass="6719">MNAPKNEDEELPFVREECGDTMWDEEVLNQLTAPVVPTPDRNDPSKPATEPEQNSPANPQ</sequence>
<gene>
    <name evidence="2" type="ORF">EHT87_19020</name>
</gene>
<dbReference type="EMBL" id="RQJP01000004">
    <property type="protein sequence ID" value="RRB12297.1"/>
    <property type="molecule type" value="Genomic_DNA"/>
</dbReference>
<evidence type="ECO:0000313" key="2">
    <source>
        <dbReference type="EMBL" id="RRB12297.1"/>
    </source>
</evidence>
<dbReference type="AlphaFoldDB" id="A0A3P1CGA5"/>
<dbReference type="RefSeq" id="WP_124908250.1">
    <property type="nucleotide sequence ID" value="NZ_RQJP01000004.1"/>
</dbReference>
<organism evidence="2 3">
    <name type="scientific">Larkinella knui</name>
    <dbReference type="NCBI Taxonomy" id="2025310"/>
    <lineage>
        <taxon>Bacteria</taxon>
        <taxon>Pseudomonadati</taxon>
        <taxon>Bacteroidota</taxon>
        <taxon>Cytophagia</taxon>
        <taxon>Cytophagales</taxon>
        <taxon>Spirosomataceae</taxon>
        <taxon>Larkinella</taxon>
    </lineage>
</organism>
<name>A0A3P1CGA5_9BACT</name>
<proteinExistence type="predicted"/>
<accession>A0A3P1CGA5</accession>
<comment type="caution">
    <text evidence="2">The sequence shown here is derived from an EMBL/GenBank/DDBJ whole genome shotgun (WGS) entry which is preliminary data.</text>
</comment>
<evidence type="ECO:0000313" key="3">
    <source>
        <dbReference type="Proteomes" id="UP000274271"/>
    </source>
</evidence>
<dbReference type="Proteomes" id="UP000274271">
    <property type="component" value="Unassembled WGS sequence"/>
</dbReference>
<evidence type="ECO:0000256" key="1">
    <source>
        <dbReference type="SAM" id="MobiDB-lite"/>
    </source>
</evidence>
<protein>
    <submittedName>
        <fullName evidence="2">Uncharacterized protein</fullName>
    </submittedName>
</protein>
<feature type="region of interest" description="Disordered" evidence="1">
    <location>
        <begin position="32"/>
        <end position="60"/>
    </location>
</feature>
<reference evidence="2 3" key="1">
    <citation type="submission" date="2018-11" db="EMBL/GenBank/DDBJ databases">
        <authorList>
            <person name="Zhou Z."/>
            <person name="Wang G."/>
        </authorList>
    </citation>
    <scope>NUCLEOTIDE SEQUENCE [LARGE SCALE GENOMIC DNA]</scope>
    <source>
        <strain evidence="2 3">KCTC42998</strain>
    </source>
</reference>